<dbReference type="InterPro" id="IPR005174">
    <property type="entry name" value="KIB1-4_b-propeller"/>
</dbReference>
<feature type="chain" id="PRO_5002272351" description="KIB1-4 beta-propeller domain-containing protein" evidence="2">
    <location>
        <begin position="18"/>
        <end position="617"/>
    </location>
</feature>
<evidence type="ECO:0000256" key="2">
    <source>
        <dbReference type="SAM" id="SignalP"/>
    </source>
</evidence>
<dbReference type="PANTHER" id="PTHR31681:SF67">
    <property type="entry name" value="DUF295 DOMAIN-CONTAINING PROTEIN"/>
    <property type="match status" value="1"/>
</dbReference>
<accession>A0A0D3AM49</accession>
<dbReference type="Gramene" id="Bo2g041630.1">
    <property type="protein sequence ID" value="Bo2g041630.1"/>
    <property type="gene ID" value="Bo2g041630"/>
</dbReference>
<feature type="domain" description="KIB1-4 beta-propeller" evidence="3">
    <location>
        <begin position="342"/>
        <end position="585"/>
    </location>
</feature>
<dbReference type="AlphaFoldDB" id="A0A0D3AM49"/>
<dbReference type="PANTHER" id="PTHR31681">
    <property type="entry name" value="C2H2-LIKE ZINC FINGER PROTEIN"/>
    <property type="match status" value="1"/>
</dbReference>
<evidence type="ECO:0000256" key="1">
    <source>
        <dbReference type="SAM" id="MobiDB-lite"/>
    </source>
</evidence>
<keyword evidence="5" id="KW-1185">Reference proteome</keyword>
<dbReference type="Pfam" id="PF03478">
    <property type="entry name" value="Beta-prop_KIB1-4"/>
    <property type="match status" value="1"/>
</dbReference>
<proteinExistence type="predicted"/>
<organism evidence="4 5">
    <name type="scientific">Brassica oleracea var. oleracea</name>
    <dbReference type="NCBI Taxonomy" id="109376"/>
    <lineage>
        <taxon>Eukaryota</taxon>
        <taxon>Viridiplantae</taxon>
        <taxon>Streptophyta</taxon>
        <taxon>Embryophyta</taxon>
        <taxon>Tracheophyta</taxon>
        <taxon>Spermatophyta</taxon>
        <taxon>Magnoliopsida</taxon>
        <taxon>eudicotyledons</taxon>
        <taxon>Gunneridae</taxon>
        <taxon>Pentapetalae</taxon>
        <taxon>rosids</taxon>
        <taxon>malvids</taxon>
        <taxon>Brassicales</taxon>
        <taxon>Brassicaceae</taxon>
        <taxon>Brassiceae</taxon>
        <taxon>Brassica</taxon>
    </lineage>
</organism>
<reference evidence="4" key="2">
    <citation type="submission" date="2015-03" db="UniProtKB">
        <authorList>
            <consortium name="EnsemblPlants"/>
        </authorList>
    </citation>
    <scope>IDENTIFICATION</scope>
</reference>
<sequence>MGVGLFGLGVVVRISLADSGTAVARRLFVSGGCLWFLSELVLKPCYHPNNFDPHRLLAHPDVLIELLHFLDNVLLAPEFLVTLLLLGCVLFSCLSSLRTILLIVLAVASGKPSLEAPPCETCVGEKICNDPNPKTTIVFLSSRRSRSRRPRCNQSPDEPSRASGSSSLRARVPHAPPPGNVATAGPPSPAAGIPQSPPVTDTGDSPATRSTRPSQLTRIVFVWRRIQSRTAVCRIVWRSRPTLVDRLSRRLEVSINRLRACVTEHFFGEVTGVTRSSSVSLLISNGFSTTSLRQTPPCSVIGARPCGDDLGGLIVAYADTHAWTELDKMVRLELVCNSINHGKTLTIGASHGWVASLKEDGTLCLQDDLNPYASYTDPKRIPLPPLVTLPHCQTKIITNVSMSSSSPEDDEDCVVAVKFLGPQLSFCKPAGKSSKPEWTNIKIENPCFYSSRVMFSKKHNMFRMPGYGGHLIGSWDPCNPSDGPELQSVRFTNIRKLTNAEHNLMDSCSKSEHLVESRPTGETFLVKQYKQLAENDEDDEGNAVHTRDMGDLVMFISMSEPFCVPSTSFPGMYTNNVYLYDYDENGCVDVAGTTFDMASAKGPLYSPYHIPPQDIGN</sequence>
<feature type="signal peptide" evidence="2">
    <location>
        <begin position="1"/>
        <end position="17"/>
    </location>
</feature>
<protein>
    <recommendedName>
        <fullName evidence="3">KIB1-4 beta-propeller domain-containing protein</fullName>
    </recommendedName>
</protein>
<dbReference type="Proteomes" id="UP000032141">
    <property type="component" value="Chromosome C2"/>
</dbReference>
<feature type="region of interest" description="Disordered" evidence="1">
    <location>
        <begin position="139"/>
        <end position="212"/>
    </location>
</feature>
<dbReference type="EnsemblPlants" id="Bo2g041630.1">
    <property type="protein sequence ID" value="Bo2g041630.1"/>
    <property type="gene ID" value="Bo2g041630"/>
</dbReference>
<evidence type="ECO:0000313" key="5">
    <source>
        <dbReference type="Proteomes" id="UP000032141"/>
    </source>
</evidence>
<feature type="compositionally biased region" description="Polar residues" evidence="1">
    <location>
        <begin position="198"/>
        <end position="212"/>
    </location>
</feature>
<dbReference type="HOGENOM" id="CLU_443034_0_0_1"/>
<name>A0A0D3AM49_BRAOL</name>
<feature type="compositionally biased region" description="Low complexity" evidence="1">
    <location>
        <begin position="161"/>
        <end position="170"/>
    </location>
</feature>
<reference evidence="4 5" key="1">
    <citation type="journal article" date="2014" name="Genome Biol.">
        <title>Transcriptome and methylome profiling reveals relics of genome dominance in the mesopolyploid Brassica oleracea.</title>
        <authorList>
            <person name="Parkin I.A."/>
            <person name="Koh C."/>
            <person name="Tang H."/>
            <person name="Robinson S.J."/>
            <person name="Kagale S."/>
            <person name="Clarke W.E."/>
            <person name="Town C.D."/>
            <person name="Nixon J."/>
            <person name="Krishnakumar V."/>
            <person name="Bidwell S.L."/>
            <person name="Denoeud F."/>
            <person name="Belcram H."/>
            <person name="Links M.G."/>
            <person name="Just J."/>
            <person name="Clarke C."/>
            <person name="Bender T."/>
            <person name="Huebert T."/>
            <person name="Mason A.S."/>
            <person name="Pires J.C."/>
            <person name="Barker G."/>
            <person name="Moore J."/>
            <person name="Walley P.G."/>
            <person name="Manoli S."/>
            <person name="Batley J."/>
            <person name="Edwards D."/>
            <person name="Nelson M.N."/>
            <person name="Wang X."/>
            <person name="Paterson A.H."/>
            <person name="King G."/>
            <person name="Bancroft I."/>
            <person name="Chalhoub B."/>
            <person name="Sharpe A.G."/>
        </authorList>
    </citation>
    <scope>NUCLEOTIDE SEQUENCE</scope>
    <source>
        <strain evidence="4 5">cv. TO1000</strain>
    </source>
</reference>
<evidence type="ECO:0000259" key="3">
    <source>
        <dbReference type="Pfam" id="PF03478"/>
    </source>
</evidence>
<keyword evidence="2" id="KW-0732">Signal</keyword>
<evidence type="ECO:0000313" key="4">
    <source>
        <dbReference type="EnsemblPlants" id="Bo2g041630.1"/>
    </source>
</evidence>